<dbReference type="PANTHER" id="PTHR18868:SF44">
    <property type="match status" value="1"/>
</dbReference>
<dbReference type="EnsemblPlants" id="EMT02592">
    <property type="protein sequence ID" value="EMT02592"/>
    <property type="gene ID" value="F775_01478"/>
</dbReference>
<organism evidence="1">
    <name type="scientific">Aegilops tauschii</name>
    <name type="common">Tausch's goatgrass</name>
    <name type="synonym">Aegilops squarrosa</name>
    <dbReference type="NCBI Taxonomy" id="37682"/>
    <lineage>
        <taxon>Eukaryota</taxon>
        <taxon>Viridiplantae</taxon>
        <taxon>Streptophyta</taxon>
        <taxon>Embryophyta</taxon>
        <taxon>Tracheophyta</taxon>
        <taxon>Spermatophyta</taxon>
        <taxon>Magnoliopsida</taxon>
        <taxon>Liliopsida</taxon>
        <taxon>Poales</taxon>
        <taxon>Poaceae</taxon>
        <taxon>BOP clade</taxon>
        <taxon>Pooideae</taxon>
        <taxon>Triticodae</taxon>
        <taxon>Triticeae</taxon>
        <taxon>Triticinae</taxon>
        <taxon>Aegilops</taxon>
    </lineage>
</organism>
<name>N1QT79_AEGTA</name>
<dbReference type="InterPro" id="IPR021109">
    <property type="entry name" value="Peptidase_aspartic_dom_sf"/>
</dbReference>
<dbReference type="Gene3D" id="2.40.70.10">
    <property type="entry name" value="Acid Proteases"/>
    <property type="match status" value="1"/>
</dbReference>
<dbReference type="Gene3D" id="2.40.10.120">
    <property type="match status" value="1"/>
</dbReference>
<accession>N1QT79</accession>
<dbReference type="SUPFAM" id="SSF50494">
    <property type="entry name" value="Trypsin-like serine proteases"/>
    <property type="match status" value="2"/>
</dbReference>
<dbReference type="PANTHER" id="PTHR18868">
    <property type="entry name" value="OS07G0665300 PROTEIN-RELATED"/>
    <property type="match status" value="1"/>
</dbReference>
<evidence type="ECO:0000313" key="1">
    <source>
        <dbReference type="EnsemblPlants" id="EMT02592"/>
    </source>
</evidence>
<reference evidence="1" key="1">
    <citation type="submission" date="2015-06" db="UniProtKB">
        <authorList>
            <consortium name="EnsemblPlants"/>
        </authorList>
    </citation>
    <scope>IDENTIFICATION</scope>
</reference>
<protein>
    <submittedName>
        <fullName evidence="1">Uncharacterized protein</fullName>
    </submittedName>
</protein>
<dbReference type="ExpressionAtlas" id="N1QT79">
    <property type="expression patterns" value="baseline"/>
</dbReference>
<sequence>MADAIPIGICEDVPVVVANVTILTDFVILEMPEDDNMSIILGRPFLNTVGVVIDCNKSKVTFHIKGNEHTVHFPKKQFQVNVRKEILALRAAQAIVDARLFSIEHPHQVISSIPFEEKEFGDSGSLDKAFQAIGSTKDIAPDLSTIVVSLALFDEDRMLFACSGVALPPGTTSLELTRFVTSRRLVEEFEKYRNVDDKLRIEVCLPDCTHIDGFLGLYDDNIAIVTSFNEFPHAVCPVDLDLEAPPLDTKAIVAARAFKSGRLMITSGRLTGDGRAHWKQISEAAVGGPVVDHNGKLLGVNLRIEDPRPWFIPLKDLHGRLKHFQILNTNTKDFHGYSLSEGVSSIIPSGFWRRIKWIESVGYPIPPPLVLEFNGELLETFEDEFGELRAWKEYPYPVSNPGSTEHVWALLPKDVVTNISLSVVRLASFDGSVRCFACTGLLIKWPGTKGMRPVILTSASLVRSCGDHFKIDKNLRIDVFLPPRQHAKGTLVFYHLNTNIAIIRLEQAIRGIHPVDICSEEDLYKPVVAVARQIEEGFLMASKGKVCLDKSSLIDSMFPVSTCKISKAGIGGPLINFDGTFVGMNHYDGSEETTFLPRLKIVEILKGEVNQRKKGQRQIAPSPRTPTLMHIAERMPQTHIQIASSPSAGSDNNQQRFNRSKWVVHESAAWCWIWDTSEKMYKVAKLQRRAFPALCDGSPLDGHVFPVFFLGSLAILHPVFVVLAGLVSPSEKYLQASRIICGLP</sequence>
<dbReference type="Pfam" id="PF13365">
    <property type="entry name" value="Trypsin_2"/>
    <property type="match status" value="1"/>
</dbReference>
<dbReference type="AlphaFoldDB" id="N1QT79"/>
<proteinExistence type="predicted"/>
<dbReference type="InterPro" id="IPR009003">
    <property type="entry name" value="Peptidase_S1_PA"/>
</dbReference>